<keyword evidence="3" id="KW-1185">Reference proteome</keyword>
<accession>A0AA41UJE8</accession>
<proteinExistence type="predicted"/>
<dbReference type="Proteomes" id="UP001165427">
    <property type="component" value="Unassembled WGS sequence"/>
</dbReference>
<gene>
    <name evidence="2" type="ORF">MRX98_01860</name>
</gene>
<organism evidence="2 3">
    <name type="scientific">Desulfatitalea alkaliphila</name>
    <dbReference type="NCBI Taxonomy" id="2929485"/>
    <lineage>
        <taxon>Bacteria</taxon>
        <taxon>Pseudomonadati</taxon>
        <taxon>Thermodesulfobacteriota</taxon>
        <taxon>Desulfobacteria</taxon>
        <taxon>Desulfobacterales</taxon>
        <taxon>Desulfosarcinaceae</taxon>
        <taxon>Desulfatitalea</taxon>
    </lineage>
</organism>
<keyword evidence="1" id="KW-0812">Transmembrane</keyword>
<evidence type="ECO:0000313" key="3">
    <source>
        <dbReference type="Proteomes" id="UP001165427"/>
    </source>
</evidence>
<name>A0AA41UJE8_9BACT</name>
<keyword evidence="1" id="KW-1133">Transmembrane helix</keyword>
<keyword evidence="1" id="KW-0472">Membrane</keyword>
<dbReference type="RefSeq" id="WP_246902507.1">
    <property type="nucleotide sequence ID" value="NZ_JALJRB010000001.1"/>
</dbReference>
<dbReference type="EMBL" id="JALJRB010000001">
    <property type="protein sequence ID" value="MCJ8499306.1"/>
    <property type="molecule type" value="Genomic_DNA"/>
</dbReference>
<evidence type="ECO:0000313" key="2">
    <source>
        <dbReference type="EMBL" id="MCJ8499306.1"/>
    </source>
</evidence>
<reference evidence="2" key="1">
    <citation type="submission" date="2022-04" db="EMBL/GenBank/DDBJ databases">
        <title>Desulfatitalea alkaliphila sp. nov., a novel anaerobic sulfate-reducing bacterium isolated from terrestrial mud volcano, Taman Peninsula, Russia.</title>
        <authorList>
            <person name="Khomyakova M.A."/>
            <person name="Merkel A.Y."/>
            <person name="Slobodkin A.I."/>
        </authorList>
    </citation>
    <scope>NUCLEOTIDE SEQUENCE</scope>
    <source>
        <strain evidence="2">M08but</strain>
    </source>
</reference>
<sequence>MITRPHLNDLSDERGSALITSILILMVVTAIGIIATRTADMEIQIAAFDKFHKSTWFATESVVEAMVPGMAEQAIDMRLQEGDDVETVFRVLSPHITLNPDFFWNEATGICAEDTPTAANADIALTNRTMGSADIFVRTYGPGADFMHGAGVALPEGYHGFGKSLARGGAHITYTNRGLGEGAGNSVARISTQWRYVIQ</sequence>
<comment type="caution">
    <text evidence="2">The sequence shown here is derived from an EMBL/GenBank/DDBJ whole genome shotgun (WGS) entry which is preliminary data.</text>
</comment>
<protein>
    <submittedName>
        <fullName evidence="2">Pilus assembly PilX N-terminal domain-containing protein</fullName>
    </submittedName>
</protein>
<dbReference type="AlphaFoldDB" id="A0AA41UJE8"/>
<feature type="transmembrane region" description="Helical" evidence="1">
    <location>
        <begin position="15"/>
        <end position="35"/>
    </location>
</feature>
<evidence type="ECO:0000256" key="1">
    <source>
        <dbReference type="SAM" id="Phobius"/>
    </source>
</evidence>